<protein>
    <submittedName>
        <fullName evidence="2">Uncharacterized protein</fullName>
    </submittedName>
</protein>
<reference evidence="2" key="1">
    <citation type="submission" date="2023-03" db="EMBL/GenBank/DDBJ databases">
        <title>Electrophorus voltai genome.</title>
        <authorList>
            <person name="Bian C."/>
        </authorList>
    </citation>
    <scope>NUCLEOTIDE SEQUENCE</scope>
    <source>
        <strain evidence="2">CB-2022</strain>
        <tissue evidence="2">Muscle</tissue>
    </source>
</reference>
<comment type="caution">
    <text evidence="2">The sequence shown here is derived from an EMBL/GenBank/DDBJ whole genome shotgun (WGS) entry which is preliminary data.</text>
</comment>
<keyword evidence="3" id="KW-1185">Reference proteome</keyword>
<sequence>AQTWDERKALTALGSSQGNDRQPLTTPRSTAPGDEITGAAAKRFSGAFNCPRLVPEVADLHMMSLVYHVMYSVDFFTSFLELADNSFFTFPVLLIHVAAEKPMLEASPGPDKNVRRIKFKRGRIRTRGGENGRKENTKYMGHRRSTPHQWDSPGRWMSGVACCQGSGEEIGAERSEEEQNKALIHKRT</sequence>
<proteinExistence type="predicted"/>
<evidence type="ECO:0000313" key="2">
    <source>
        <dbReference type="EMBL" id="KAK1792356.1"/>
    </source>
</evidence>
<feature type="region of interest" description="Disordered" evidence="1">
    <location>
        <begin position="126"/>
        <end position="151"/>
    </location>
</feature>
<feature type="non-terminal residue" evidence="2">
    <location>
        <position position="1"/>
    </location>
</feature>
<dbReference type="AlphaFoldDB" id="A0AAD8Z6G6"/>
<evidence type="ECO:0000256" key="1">
    <source>
        <dbReference type="SAM" id="MobiDB-lite"/>
    </source>
</evidence>
<evidence type="ECO:0000313" key="3">
    <source>
        <dbReference type="Proteomes" id="UP001239994"/>
    </source>
</evidence>
<feature type="region of interest" description="Disordered" evidence="1">
    <location>
        <begin position="11"/>
        <end position="34"/>
    </location>
</feature>
<feature type="compositionally biased region" description="Basic and acidic residues" evidence="1">
    <location>
        <begin position="127"/>
        <end position="137"/>
    </location>
</feature>
<dbReference type="Proteomes" id="UP001239994">
    <property type="component" value="Unassembled WGS sequence"/>
</dbReference>
<feature type="compositionally biased region" description="Basic and acidic residues" evidence="1">
    <location>
        <begin position="171"/>
        <end position="180"/>
    </location>
</feature>
<organism evidence="2 3">
    <name type="scientific">Electrophorus voltai</name>
    <dbReference type="NCBI Taxonomy" id="2609070"/>
    <lineage>
        <taxon>Eukaryota</taxon>
        <taxon>Metazoa</taxon>
        <taxon>Chordata</taxon>
        <taxon>Craniata</taxon>
        <taxon>Vertebrata</taxon>
        <taxon>Euteleostomi</taxon>
        <taxon>Actinopterygii</taxon>
        <taxon>Neopterygii</taxon>
        <taxon>Teleostei</taxon>
        <taxon>Ostariophysi</taxon>
        <taxon>Gymnotiformes</taxon>
        <taxon>Gymnotoidei</taxon>
        <taxon>Gymnotidae</taxon>
        <taxon>Electrophorus</taxon>
    </lineage>
</organism>
<gene>
    <name evidence="2" type="ORF">P4O66_012315</name>
</gene>
<dbReference type="EMBL" id="JAROKS010000019">
    <property type="protein sequence ID" value="KAK1792356.1"/>
    <property type="molecule type" value="Genomic_DNA"/>
</dbReference>
<name>A0AAD8Z6G6_9TELE</name>
<feature type="compositionally biased region" description="Polar residues" evidence="1">
    <location>
        <begin position="13"/>
        <end position="29"/>
    </location>
</feature>
<feature type="region of interest" description="Disordered" evidence="1">
    <location>
        <begin position="168"/>
        <end position="188"/>
    </location>
</feature>
<accession>A0AAD8Z6G6</accession>